<dbReference type="RefSeq" id="XP_016614093.1">
    <property type="nucleotide sequence ID" value="XM_016769768.1"/>
</dbReference>
<evidence type="ECO:0000313" key="3">
    <source>
        <dbReference type="EMBL" id="KIW87424.1"/>
    </source>
</evidence>
<dbReference type="GeneID" id="27704988"/>
<dbReference type="OrthoDB" id="3903561at2759"/>
<organism evidence="3 4">
    <name type="scientific">Cladophialophora bantiana (strain ATCC 10958 / CBS 173.52 / CDC B-1940 / NIH 8579)</name>
    <name type="common">Xylohypha bantiana</name>
    <dbReference type="NCBI Taxonomy" id="1442370"/>
    <lineage>
        <taxon>Eukaryota</taxon>
        <taxon>Fungi</taxon>
        <taxon>Dikarya</taxon>
        <taxon>Ascomycota</taxon>
        <taxon>Pezizomycotina</taxon>
        <taxon>Eurotiomycetes</taxon>
        <taxon>Chaetothyriomycetidae</taxon>
        <taxon>Chaetothyriales</taxon>
        <taxon>Herpotrichiellaceae</taxon>
        <taxon>Cladophialophora</taxon>
    </lineage>
</organism>
<feature type="transmembrane region" description="Helical" evidence="2">
    <location>
        <begin position="82"/>
        <end position="103"/>
    </location>
</feature>
<reference evidence="3" key="1">
    <citation type="submission" date="2015-01" db="EMBL/GenBank/DDBJ databases">
        <title>The Genome Sequence of Cladophialophora bantiana CBS 173.52.</title>
        <authorList>
            <consortium name="The Broad Institute Genomics Platform"/>
            <person name="Cuomo C."/>
            <person name="de Hoog S."/>
            <person name="Gorbushina A."/>
            <person name="Stielow B."/>
            <person name="Teixiera M."/>
            <person name="Abouelleil A."/>
            <person name="Chapman S.B."/>
            <person name="Priest M."/>
            <person name="Young S.K."/>
            <person name="Wortman J."/>
            <person name="Nusbaum C."/>
            <person name="Birren B."/>
        </authorList>
    </citation>
    <scope>NUCLEOTIDE SEQUENCE [LARGE SCALE GENOMIC DNA]</scope>
    <source>
        <strain evidence="3">CBS 173.52</strain>
    </source>
</reference>
<protein>
    <submittedName>
        <fullName evidence="3">Uncharacterized protein</fullName>
    </submittedName>
</protein>
<sequence>MFALTQSHLDGAPEISHGAHYAAPRSWSNLRRWSAQKNQSNVVRAQQRSSTGSTSATLTDNYTGHHICAELSPQWQPTVLTLFKHVVVFLAFSLPIIFLALVVKIPKWYAFEADYWVSNSFTHCNFNGQFTPYDKPSISLWDPSGFFYITVSWGKMAFSTAKFIDIVWDIFVGRGGQAFLAVVTFKVSSQYLALAMREASVSYNTFESLAFVPPSLVRTGRLAADLLTNRGWRARLIMVWIVLSSLFVLSFSTLITAMSGYSSDINAVMPDYDNESILWTNFQVVQFAINDAERIGQPGPMYITVGDTCVQEGFLDDDDDDDDDDDNDDDDGDSYDNSESPFLNKTLYRRDNGDGANNENSSGHGKVNWDYVPANCTTFWHTVQYVSMYGLSGQNHSESNFTLNGQTHTIAAPTLNITTSYSPVALSTLTTYLTTFSESSPPAPGALDSVSQLTDFAFWLYDNETYPFSYVLDNATCRYSRWHNWGFSFLFLFITSLLLALWAMGTYALWLYTYLNSPHGRVPGENTTGGIYRSSWTLVEAMRRDVGPGTVTPEMREGEIRGLVRRRPGRVIQGVGNINNDGHPQLLAESEKNRTVSPSPMTPIQRAPTTRWSVLRSWLSPSPRPNHNPVTGMYSPANSVFTHAGSTFSSSSQHPILHSPAAPGRTMTMTSRMSSLASPQTESPVTFGFSAAAEADILEGSDVLSGVDPVSGISTGTGPTGKSRPRLSLSRIIPSASQANNPRTVSLLSPSSAAAAKWISSPDLMSASEEASTMSISPIREDRKETVGADDAIRWKNDLGDG</sequence>
<name>A0A0D2HSP2_CLAB1</name>
<keyword evidence="2" id="KW-0812">Transmembrane</keyword>
<accession>A0A0D2HSP2</accession>
<feature type="region of interest" description="Disordered" evidence="1">
    <location>
        <begin position="760"/>
        <end position="802"/>
    </location>
</feature>
<feature type="compositionally biased region" description="Basic and acidic residues" evidence="1">
    <location>
        <begin position="779"/>
        <end position="802"/>
    </location>
</feature>
<gene>
    <name evidence="3" type="ORF">Z519_12060</name>
</gene>
<dbReference type="AlphaFoldDB" id="A0A0D2HSP2"/>
<feature type="transmembrane region" description="Helical" evidence="2">
    <location>
        <begin position="236"/>
        <end position="261"/>
    </location>
</feature>
<proteinExistence type="predicted"/>
<dbReference type="Proteomes" id="UP000053789">
    <property type="component" value="Unassembled WGS sequence"/>
</dbReference>
<dbReference type="HOGENOM" id="CLU_020752_0_0_1"/>
<feature type="transmembrane region" description="Helical" evidence="2">
    <location>
        <begin position="485"/>
        <end position="512"/>
    </location>
</feature>
<evidence type="ECO:0000256" key="1">
    <source>
        <dbReference type="SAM" id="MobiDB-lite"/>
    </source>
</evidence>
<keyword evidence="4" id="KW-1185">Reference proteome</keyword>
<keyword evidence="2" id="KW-1133">Transmembrane helix</keyword>
<evidence type="ECO:0000313" key="4">
    <source>
        <dbReference type="Proteomes" id="UP000053789"/>
    </source>
</evidence>
<evidence type="ECO:0000256" key="2">
    <source>
        <dbReference type="SAM" id="Phobius"/>
    </source>
</evidence>
<feature type="compositionally biased region" description="Acidic residues" evidence="1">
    <location>
        <begin position="314"/>
        <end position="336"/>
    </location>
</feature>
<keyword evidence="2" id="KW-0472">Membrane</keyword>
<dbReference type="EMBL" id="KN847004">
    <property type="protein sequence ID" value="KIW87424.1"/>
    <property type="molecule type" value="Genomic_DNA"/>
</dbReference>
<feature type="region of interest" description="Disordered" evidence="1">
    <location>
        <begin position="313"/>
        <end position="364"/>
    </location>
</feature>